<dbReference type="Gene3D" id="2.40.50.100">
    <property type="match status" value="1"/>
</dbReference>
<organism evidence="3 4">
    <name type="scientific">Candidatus Nitrosocosmicus franklandianus</name>
    <dbReference type="NCBI Taxonomy" id="1798806"/>
    <lineage>
        <taxon>Archaea</taxon>
        <taxon>Nitrososphaerota</taxon>
        <taxon>Nitrososphaeria</taxon>
        <taxon>Nitrososphaerales</taxon>
        <taxon>Nitrososphaeraceae</taxon>
        <taxon>Candidatus Nitrosocosmicus</taxon>
    </lineage>
</organism>
<dbReference type="EMBL" id="LR216287">
    <property type="protein sequence ID" value="VFJ15070.1"/>
    <property type="molecule type" value="Genomic_DNA"/>
</dbReference>
<proteinExistence type="predicted"/>
<evidence type="ECO:0000256" key="1">
    <source>
        <dbReference type="ARBA" id="ARBA00023267"/>
    </source>
</evidence>
<accession>A0A484IFY8</accession>
<dbReference type="GeneID" id="39421890"/>
<dbReference type="RefSeq" id="WP_134485097.1">
    <property type="nucleotide sequence ID" value="NZ_LR216287.1"/>
</dbReference>
<feature type="domain" description="Lipoyl-binding" evidence="2">
    <location>
        <begin position="95"/>
        <end position="170"/>
    </location>
</feature>
<dbReference type="FunFam" id="2.40.50.100:FF:000003">
    <property type="entry name" value="Acetyl-CoA carboxylase biotin carboxyl carrier protein"/>
    <property type="match status" value="1"/>
</dbReference>
<dbReference type="KEGG" id="nfn:NFRAN_2747"/>
<gene>
    <name evidence="3" type="primary">accA</name>
    <name evidence="3" type="ORF">NFRAN_2747</name>
</gene>
<evidence type="ECO:0000313" key="3">
    <source>
        <dbReference type="EMBL" id="VFJ15070.1"/>
    </source>
</evidence>
<dbReference type="PANTHER" id="PTHR45266:SF3">
    <property type="entry name" value="OXALOACETATE DECARBOXYLASE ALPHA CHAIN"/>
    <property type="match status" value="1"/>
</dbReference>
<protein>
    <submittedName>
        <fullName evidence="3">Biotin carboxyl carrier protein of acetyl-CoA-propionyl-CoA carboxylase</fullName>
    </submittedName>
</protein>
<evidence type="ECO:0000313" key="4">
    <source>
        <dbReference type="Proteomes" id="UP000294299"/>
    </source>
</evidence>
<dbReference type="OrthoDB" id="6555at2157"/>
<dbReference type="PANTHER" id="PTHR45266">
    <property type="entry name" value="OXALOACETATE DECARBOXYLASE ALPHA CHAIN"/>
    <property type="match status" value="1"/>
</dbReference>
<keyword evidence="1" id="KW-0092">Biotin</keyword>
<reference evidence="3 4" key="1">
    <citation type="submission" date="2019-02" db="EMBL/GenBank/DDBJ databases">
        <authorList>
            <person name="Lehtovirta-Morley E L."/>
        </authorList>
    </citation>
    <scope>NUCLEOTIDE SEQUENCE [LARGE SCALE GENOMIC DNA]</scope>
    <source>
        <strain evidence="3">NFRAN1</strain>
    </source>
</reference>
<dbReference type="AlphaFoldDB" id="A0A484IFY8"/>
<sequence>MEIKVEEINQEFKGKIVGFDKDGNLIIEINGSEHLIKIIEMKSDRFEFIFDNTFHETMISESTSTELKLLLDNIPMVLKKHIKLSEIIEKSNRLSGGSNSQNTISSQIPGRVISVATNKGDTVKQGDNIVVLESMKMQVAIKSHRDGTIKELKVKEGQSISRNDVVAILE</sequence>
<dbReference type="Pfam" id="PF00364">
    <property type="entry name" value="Biotin_lipoyl"/>
    <property type="match status" value="1"/>
</dbReference>
<dbReference type="Proteomes" id="UP000294299">
    <property type="component" value="Chromosome NFRAN"/>
</dbReference>
<dbReference type="InterPro" id="IPR050709">
    <property type="entry name" value="Biotin_Carboxyl_Carrier/Decarb"/>
</dbReference>
<keyword evidence="4" id="KW-1185">Reference proteome</keyword>
<dbReference type="CDD" id="cd06850">
    <property type="entry name" value="biotinyl_domain"/>
    <property type="match status" value="1"/>
</dbReference>
<evidence type="ECO:0000259" key="2">
    <source>
        <dbReference type="PROSITE" id="PS50968"/>
    </source>
</evidence>
<dbReference type="PROSITE" id="PS50968">
    <property type="entry name" value="BIOTINYL_LIPOYL"/>
    <property type="match status" value="1"/>
</dbReference>
<name>A0A484IFY8_9ARCH</name>
<dbReference type="SUPFAM" id="SSF51230">
    <property type="entry name" value="Single hybrid motif"/>
    <property type="match status" value="1"/>
</dbReference>
<dbReference type="InterPro" id="IPR011053">
    <property type="entry name" value="Single_hybrid_motif"/>
</dbReference>
<dbReference type="InterPro" id="IPR000089">
    <property type="entry name" value="Biotin_lipoyl"/>
</dbReference>